<organism evidence="3 4">
    <name type="scientific">Solanum commersonii</name>
    <name type="common">Commerson's wild potato</name>
    <name type="synonym">Commerson's nightshade</name>
    <dbReference type="NCBI Taxonomy" id="4109"/>
    <lineage>
        <taxon>Eukaryota</taxon>
        <taxon>Viridiplantae</taxon>
        <taxon>Streptophyta</taxon>
        <taxon>Embryophyta</taxon>
        <taxon>Tracheophyta</taxon>
        <taxon>Spermatophyta</taxon>
        <taxon>Magnoliopsida</taxon>
        <taxon>eudicotyledons</taxon>
        <taxon>Gunneridae</taxon>
        <taxon>Pentapetalae</taxon>
        <taxon>asterids</taxon>
        <taxon>lamiids</taxon>
        <taxon>Solanales</taxon>
        <taxon>Solanaceae</taxon>
        <taxon>Solanoideae</taxon>
        <taxon>Solaneae</taxon>
        <taxon>Solanum</taxon>
    </lineage>
</organism>
<dbReference type="Proteomes" id="UP000824120">
    <property type="component" value="Chromosome 4"/>
</dbReference>
<sequence length="191" mass="21984">MEYNIKKAHNSNQRTILLVSSSAESKLLNILLSPGNKDINLSLSLSTWSFLLAKIALSVTYFAVAAFSCRFGNISFIMDSSGIPSGECLTVNCSGRRIKLSLIVGSSPLPTRNLAEAADDNYHPYETWLWPLTGDIYWQGIYERERGERYRRKMDKKRKARTKGYMKGREKSDTGKKWTRRERQERNYRTE</sequence>
<evidence type="ECO:0000256" key="2">
    <source>
        <dbReference type="SAM" id="Phobius"/>
    </source>
</evidence>
<name>A0A9J5Z9C8_SOLCO</name>
<keyword evidence="2" id="KW-0472">Membrane</keyword>
<comment type="caution">
    <text evidence="3">The sequence shown here is derived from an EMBL/GenBank/DDBJ whole genome shotgun (WGS) entry which is preliminary data.</text>
</comment>
<evidence type="ECO:0000256" key="1">
    <source>
        <dbReference type="SAM" id="MobiDB-lite"/>
    </source>
</evidence>
<evidence type="ECO:0000313" key="4">
    <source>
        <dbReference type="Proteomes" id="UP000824120"/>
    </source>
</evidence>
<feature type="compositionally biased region" description="Basic residues" evidence="1">
    <location>
        <begin position="152"/>
        <end position="166"/>
    </location>
</feature>
<proteinExistence type="predicted"/>
<gene>
    <name evidence="3" type="ORF">H5410_019801</name>
</gene>
<dbReference type="EMBL" id="JACXVP010000004">
    <property type="protein sequence ID" value="KAG5608520.1"/>
    <property type="molecule type" value="Genomic_DNA"/>
</dbReference>
<dbReference type="OrthoDB" id="1002350at2759"/>
<feature type="compositionally biased region" description="Basic and acidic residues" evidence="1">
    <location>
        <begin position="167"/>
        <end position="191"/>
    </location>
</feature>
<feature type="region of interest" description="Disordered" evidence="1">
    <location>
        <begin position="152"/>
        <end position="191"/>
    </location>
</feature>
<keyword evidence="2" id="KW-0812">Transmembrane</keyword>
<dbReference type="AlphaFoldDB" id="A0A9J5Z9C8"/>
<accession>A0A9J5Z9C8</accession>
<feature type="transmembrane region" description="Helical" evidence="2">
    <location>
        <begin position="48"/>
        <end position="69"/>
    </location>
</feature>
<keyword evidence="4" id="KW-1185">Reference proteome</keyword>
<keyword evidence="2" id="KW-1133">Transmembrane helix</keyword>
<reference evidence="3 4" key="1">
    <citation type="submission" date="2020-09" db="EMBL/GenBank/DDBJ databases">
        <title>De no assembly of potato wild relative species, Solanum commersonii.</title>
        <authorList>
            <person name="Cho K."/>
        </authorList>
    </citation>
    <scope>NUCLEOTIDE SEQUENCE [LARGE SCALE GENOMIC DNA]</scope>
    <source>
        <strain evidence="3">LZ3.2</strain>
        <tissue evidence="3">Leaf</tissue>
    </source>
</reference>
<evidence type="ECO:0000313" key="3">
    <source>
        <dbReference type="EMBL" id="KAG5608520.1"/>
    </source>
</evidence>
<dbReference type="PANTHER" id="PTHR46635:SF2">
    <property type="entry name" value="GLYCOSYL TRANSFERASE FAMILY 1 DOMAIN-CONTAINING PROTEIN"/>
    <property type="match status" value="1"/>
</dbReference>
<dbReference type="PANTHER" id="PTHR46635">
    <property type="entry name" value="GLYCOSYL TRANSFERASE FAMILY 1 PROTEIN"/>
    <property type="match status" value="1"/>
</dbReference>
<protein>
    <submittedName>
        <fullName evidence="3">Uncharacterized protein</fullName>
    </submittedName>
</protein>